<evidence type="ECO:0000313" key="6">
    <source>
        <dbReference type="EMBL" id="WSD12040.1"/>
    </source>
</evidence>
<keyword evidence="4" id="KW-1133">Transmembrane helix</keyword>
<dbReference type="InterPro" id="IPR041916">
    <property type="entry name" value="Anti_sigma_zinc_sf"/>
</dbReference>
<feature type="compositionally biased region" description="Low complexity" evidence="3">
    <location>
        <begin position="122"/>
        <end position="144"/>
    </location>
</feature>
<proteinExistence type="predicted"/>
<sequence>MSTQQQHPNGELLGAYVLGVLGTDERSTLEEHTAECEECRMELTALQEMEAALGEVPPEAFLEGPPEDGDLLLQRTLRQVRAEQTSAWRRRSLAVGLGAAASAAILFLGGYAAGGNDPGNVTAAPSATPSASPSTSPSTSSSPPQEGLRVASATDSDTKASITVELTPASEWVRVNASVAGVPSGERCRLVVVSKDGHQETAASWVISPGPSPTASPQPGEGGLNGSAAVAPDEVESVIVVNDQGKQYVGVDM</sequence>
<reference evidence="6 7" key="1">
    <citation type="submission" date="2022-10" db="EMBL/GenBank/DDBJ databases">
        <title>The complete genomes of actinobacterial strains from the NBC collection.</title>
        <authorList>
            <person name="Joergensen T.S."/>
            <person name="Alvarez Arevalo M."/>
            <person name="Sterndorff E.B."/>
            <person name="Faurdal D."/>
            <person name="Vuksanovic O."/>
            <person name="Mourched A.-S."/>
            <person name="Charusanti P."/>
            <person name="Shaw S."/>
            <person name="Blin K."/>
            <person name="Weber T."/>
        </authorList>
    </citation>
    <scope>NUCLEOTIDE SEQUENCE [LARGE SCALE GENOMIC DNA]</scope>
    <source>
        <strain evidence="6 7">NBC 01752</strain>
    </source>
</reference>
<evidence type="ECO:0000256" key="4">
    <source>
        <dbReference type="SAM" id="Phobius"/>
    </source>
</evidence>
<feature type="domain" description="Putative zinc-finger" evidence="5">
    <location>
        <begin position="11"/>
        <end position="40"/>
    </location>
</feature>
<evidence type="ECO:0000313" key="7">
    <source>
        <dbReference type="Proteomes" id="UP001340816"/>
    </source>
</evidence>
<dbReference type="Gene3D" id="1.10.10.1320">
    <property type="entry name" value="Anti-sigma factor, zinc-finger domain"/>
    <property type="match status" value="1"/>
</dbReference>
<protein>
    <submittedName>
        <fullName evidence="6">Zf-HC2 domain-containing protein</fullName>
    </submittedName>
</protein>
<evidence type="ECO:0000256" key="2">
    <source>
        <dbReference type="ARBA" id="ARBA00023163"/>
    </source>
</evidence>
<evidence type="ECO:0000256" key="3">
    <source>
        <dbReference type="SAM" id="MobiDB-lite"/>
    </source>
</evidence>
<keyword evidence="4" id="KW-0812">Transmembrane</keyword>
<accession>A0ABZ1H3S6</accession>
<keyword evidence="2" id="KW-0804">Transcription</keyword>
<name>A0ABZ1H3S6_STRPH</name>
<dbReference type="Proteomes" id="UP001340816">
    <property type="component" value="Chromosome"/>
</dbReference>
<evidence type="ECO:0000259" key="5">
    <source>
        <dbReference type="Pfam" id="PF13490"/>
    </source>
</evidence>
<feature type="transmembrane region" description="Helical" evidence="4">
    <location>
        <begin position="93"/>
        <end position="113"/>
    </location>
</feature>
<keyword evidence="1" id="KW-0805">Transcription regulation</keyword>
<feature type="region of interest" description="Disordered" evidence="3">
    <location>
        <begin position="207"/>
        <end position="228"/>
    </location>
</feature>
<dbReference type="RefSeq" id="WP_326757568.1">
    <property type="nucleotide sequence ID" value="NZ_CP109135.1"/>
</dbReference>
<keyword evidence="4" id="KW-0472">Membrane</keyword>
<feature type="region of interest" description="Disordered" evidence="3">
    <location>
        <begin position="122"/>
        <end position="159"/>
    </location>
</feature>
<gene>
    <name evidence="6" type="ORF">OHB35_01790</name>
</gene>
<organism evidence="6 7">
    <name type="scientific">Streptomyces phaeochromogenes</name>
    <dbReference type="NCBI Taxonomy" id="1923"/>
    <lineage>
        <taxon>Bacteria</taxon>
        <taxon>Bacillati</taxon>
        <taxon>Actinomycetota</taxon>
        <taxon>Actinomycetes</taxon>
        <taxon>Kitasatosporales</taxon>
        <taxon>Streptomycetaceae</taxon>
        <taxon>Streptomyces</taxon>
        <taxon>Streptomyces phaeochromogenes group</taxon>
    </lineage>
</organism>
<keyword evidence="7" id="KW-1185">Reference proteome</keyword>
<dbReference type="InterPro" id="IPR027383">
    <property type="entry name" value="Znf_put"/>
</dbReference>
<dbReference type="EMBL" id="CP109135">
    <property type="protein sequence ID" value="WSD12040.1"/>
    <property type="molecule type" value="Genomic_DNA"/>
</dbReference>
<dbReference type="Pfam" id="PF13490">
    <property type="entry name" value="zf-HC2"/>
    <property type="match status" value="1"/>
</dbReference>
<evidence type="ECO:0000256" key="1">
    <source>
        <dbReference type="ARBA" id="ARBA00023015"/>
    </source>
</evidence>